<gene>
    <name evidence="2" type="ORF">F8388_018441</name>
</gene>
<evidence type="ECO:0000313" key="2">
    <source>
        <dbReference type="EMBL" id="KAF4364765.1"/>
    </source>
</evidence>
<dbReference type="AlphaFoldDB" id="A0A7J6F293"/>
<dbReference type="SUPFAM" id="SSF56219">
    <property type="entry name" value="DNase I-like"/>
    <property type="match status" value="1"/>
</dbReference>
<feature type="region of interest" description="Disordered" evidence="1">
    <location>
        <begin position="20"/>
        <end position="50"/>
    </location>
</feature>
<reference evidence="2 3" key="1">
    <citation type="journal article" date="2020" name="bioRxiv">
        <title>Sequence and annotation of 42 cannabis genomes reveals extensive copy number variation in cannabinoid synthesis and pathogen resistance genes.</title>
        <authorList>
            <person name="Mckernan K.J."/>
            <person name="Helbert Y."/>
            <person name="Kane L.T."/>
            <person name="Ebling H."/>
            <person name="Zhang L."/>
            <person name="Liu B."/>
            <person name="Eaton Z."/>
            <person name="Mclaughlin S."/>
            <person name="Kingan S."/>
            <person name="Baybayan P."/>
            <person name="Concepcion G."/>
            <person name="Jordan M."/>
            <person name="Riva A."/>
            <person name="Barbazuk W."/>
            <person name="Harkins T."/>
        </authorList>
    </citation>
    <scope>NUCLEOTIDE SEQUENCE [LARGE SCALE GENOMIC DNA]</scope>
    <source>
        <strain evidence="3">cv. Jamaican Lion 4</strain>
        <tissue evidence="2">Leaf</tissue>
    </source>
</reference>
<evidence type="ECO:0000313" key="3">
    <source>
        <dbReference type="Proteomes" id="UP000525078"/>
    </source>
</evidence>
<proteinExistence type="predicted"/>
<protein>
    <submittedName>
        <fullName evidence="2">Uncharacterized protein</fullName>
    </submittedName>
</protein>
<organism evidence="2 3">
    <name type="scientific">Cannabis sativa</name>
    <name type="common">Hemp</name>
    <name type="synonym">Marijuana</name>
    <dbReference type="NCBI Taxonomy" id="3483"/>
    <lineage>
        <taxon>Eukaryota</taxon>
        <taxon>Viridiplantae</taxon>
        <taxon>Streptophyta</taxon>
        <taxon>Embryophyta</taxon>
        <taxon>Tracheophyta</taxon>
        <taxon>Spermatophyta</taxon>
        <taxon>Magnoliopsida</taxon>
        <taxon>eudicotyledons</taxon>
        <taxon>Gunneridae</taxon>
        <taxon>Pentapetalae</taxon>
        <taxon>rosids</taxon>
        <taxon>fabids</taxon>
        <taxon>Rosales</taxon>
        <taxon>Cannabaceae</taxon>
        <taxon>Cannabis</taxon>
    </lineage>
</organism>
<dbReference type="PANTHER" id="PTHR33710:SF77">
    <property type="entry name" value="DNASE I-LIKE SUPERFAMILY PROTEIN"/>
    <property type="match status" value="1"/>
</dbReference>
<dbReference type="EMBL" id="JAATIP010000164">
    <property type="protein sequence ID" value="KAF4364765.1"/>
    <property type="molecule type" value="Genomic_DNA"/>
</dbReference>
<sequence length="499" mass="55604">MTMGEASRIVSAVERNRVRYSGPTSEELAPTSVLEAREREEVDKEVSGSKGPVALPGTVVSNKKKEKLPMVVDEINVMSVLPEVERVEVLSKASSTIDGSAVLENDVPVGVSGMHVSSGEGSKDGDKASSMINVEVDIIDEVIGHSKEKLTKEQKGKGVLDHSSQDEISFRHALQQTFDPIIKAQKAKTWKRLSSASGRGSKGGSKLSSFPISPKLSHVMSGGLLLLWNDDWEVSVKSFSVGHIDALVQCPGRRLWRFTGFYGNPKASCRTESWRLLCRLKDLFDLPWICGGHFNEVLSINEKKGGADRSLSAISDFQQALDTCSLADMGFQGQCFTWINKRQGAAHVQERLDRFCCNQEWHNLFPSETQKQLDDLLSVAAPLVRMEEVKRLETKLNDLLSREECYWKLRSRADWLAMGDRNTKYFHNKATGRKKKNAIVEIMTDDGRKLSVKEDIVDFLIIAGVFYCGPISVVPDLKKLCLDFSLKGSTKFVFHKENF</sequence>
<evidence type="ECO:0000256" key="1">
    <source>
        <dbReference type="SAM" id="MobiDB-lite"/>
    </source>
</evidence>
<accession>A0A7J6F293</accession>
<name>A0A7J6F293_CANSA</name>
<comment type="caution">
    <text evidence="2">The sequence shown here is derived from an EMBL/GenBank/DDBJ whole genome shotgun (WGS) entry which is preliminary data.</text>
</comment>
<dbReference type="InterPro" id="IPR036691">
    <property type="entry name" value="Endo/exonu/phosph_ase_sf"/>
</dbReference>
<dbReference type="Proteomes" id="UP000525078">
    <property type="component" value="Unassembled WGS sequence"/>
</dbReference>
<dbReference type="PANTHER" id="PTHR33710">
    <property type="entry name" value="BNAC02G09200D PROTEIN"/>
    <property type="match status" value="1"/>
</dbReference>
<feature type="compositionally biased region" description="Basic and acidic residues" evidence="1">
    <location>
        <begin position="35"/>
        <end position="47"/>
    </location>
</feature>
<dbReference type="Gene3D" id="3.60.10.10">
    <property type="entry name" value="Endonuclease/exonuclease/phosphatase"/>
    <property type="match status" value="1"/>
</dbReference>